<protein>
    <recommendedName>
        <fullName evidence="1">Amidohydrolase-related domain-containing protein</fullName>
    </recommendedName>
</protein>
<feature type="non-terminal residue" evidence="2">
    <location>
        <position position="1"/>
    </location>
</feature>
<dbReference type="EMBL" id="UINC01018988">
    <property type="protein sequence ID" value="SVA80146.1"/>
    <property type="molecule type" value="Genomic_DNA"/>
</dbReference>
<feature type="domain" description="Amidohydrolase-related" evidence="1">
    <location>
        <begin position="299"/>
        <end position="384"/>
    </location>
</feature>
<dbReference type="GO" id="GO:0016810">
    <property type="term" value="F:hydrolase activity, acting on carbon-nitrogen (but not peptide) bonds"/>
    <property type="evidence" value="ECO:0007669"/>
    <property type="project" value="InterPro"/>
</dbReference>
<accession>A0A381YSX5</accession>
<proteinExistence type="predicted"/>
<dbReference type="SUPFAM" id="SSF51338">
    <property type="entry name" value="Composite domain of metallo-dependent hydrolases"/>
    <property type="match status" value="1"/>
</dbReference>
<dbReference type="InterPro" id="IPR006680">
    <property type="entry name" value="Amidohydro-rel"/>
</dbReference>
<dbReference type="PANTHER" id="PTHR43135">
    <property type="entry name" value="ALPHA-D-RIBOSE 1-METHYLPHOSPHONATE 5-TRIPHOSPHATE DIPHOSPHATASE"/>
    <property type="match status" value="1"/>
</dbReference>
<evidence type="ECO:0000259" key="1">
    <source>
        <dbReference type="Pfam" id="PF01979"/>
    </source>
</evidence>
<dbReference type="Pfam" id="PF01979">
    <property type="entry name" value="Amidohydro_1"/>
    <property type="match status" value="1"/>
</dbReference>
<dbReference type="Gene3D" id="3.20.20.140">
    <property type="entry name" value="Metal-dependent hydrolases"/>
    <property type="match status" value="1"/>
</dbReference>
<sequence length="403" mass="44366">VPAPEQKHPILLKNCTIHPVSGEDIRGGSILFEKGIITGVASRIANLPENTEIIDLKGKHVYPGLIAAASVIGLTEIGAVAVTRDFSERGEINPNVRAEVAYNPDSEIIPVTRSNGITLAHSCPTGGIISGTSAIMMLDGWTWEKATLKAPAGLHINWPNMGAVRYRRYRVSEEDAAKRREETLKKLDSAFDEARRYLVAKQADTGSGIIKHNKDLRWEAMVPVLKKEVPVFMHAGEIRQIISAVEWANRQNVKIVIVGGYDAWRVADLLNKYKIPVIYEGVNSLPRRRWEDFDTPFTAPLKMYEAGLKYCISMGTGGASNHRNTPYEASKAASYGLPKEEALKSVTLYPAEILGIADRVGTLEKGKDATLMITDGDPLEITTQVEQIYIQGKTIDMSDHHKG</sequence>
<feature type="non-terminal residue" evidence="2">
    <location>
        <position position="403"/>
    </location>
</feature>
<organism evidence="2">
    <name type="scientific">marine metagenome</name>
    <dbReference type="NCBI Taxonomy" id="408172"/>
    <lineage>
        <taxon>unclassified sequences</taxon>
        <taxon>metagenomes</taxon>
        <taxon>ecological metagenomes</taxon>
    </lineage>
</organism>
<dbReference type="AlphaFoldDB" id="A0A381YSX5"/>
<evidence type="ECO:0000313" key="2">
    <source>
        <dbReference type="EMBL" id="SVA80146.1"/>
    </source>
</evidence>
<dbReference type="InterPro" id="IPR011059">
    <property type="entry name" value="Metal-dep_hydrolase_composite"/>
</dbReference>
<dbReference type="InterPro" id="IPR051781">
    <property type="entry name" value="Metallo-dep_Hydrolase"/>
</dbReference>
<reference evidence="2" key="1">
    <citation type="submission" date="2018-05" db="EMBL/GenBank/DDBJ databases">
        <authorList>
            <person name="Lanie J.A."/>
            <person name="Ng W.-L."/>
            <person name="Kazmierczak K.M."/>
            <person name="Andrzejewski T.M."/>
            <person name="Davidsen T.M."/>
            <person name="Wayne K.J."/>
            <person name="Tettelin H."/>
            <person name="Glass J.I."/>
            <person name="Rusch D."/>
            <person name="Podicherti R."/>
            <person name="Tsui H.-C.T."/>
            <person name="Winkler M.E."/>
        </authorList>
    </citation>
    <scope>NUCLEOTIDE SEQUENCE</scope>
</reference>
<name>A0A381YSX5_9ZZZZ</name>
<gene>
    <name evidence="2" type="ORF">METZ01_LOCUS133000</name>
</gene>
<dbReference type="InterPro" id="IPR032466">
    <property type="entry name" value="Metal_Hydrolase"/>
</dbReference>
<dbReference type="SUPFAM" id="SSF51556">
    <property type="entry name" value="Metallo-dependent hydrolases"/>
    <property type="match status" value="1"/>
</dbReference>
<dbReference type="PANTHER" id="PTHR43135:SF3">
    <property type="entry name" value="ALPHA-D-RIBOSE 1-METHYLPHOSPHONATE 5-TRIPHOSPHATE DIPHOSPHATASE"/>
    <property type="match status" value="1"/>
</dbReference>